<reference evidence="1 2" key="1">
    <citation type="submission" date="2018-05" db="EMBL/GenBank/DDBJ databases">
        <title>Freshwater and sediment microbial communities from various areas in North America, analyzing microbe dynamics in response to fracking.</title>
        <authorList>
            <person name="Lamendella R."/>
        </authorList>
    </citation>
    <scope>NUCLEOTIDE SEQUENCE [LARGE SCALE GENOMIC DNA]</scope>
    <source>
        <strain evidence="1 2">15_TX</strain>
    </source>
</reference>
<dbReference type="AlphaFoldDB" id="A0A2V3A8D1"/>
<dbReference type="EMBL" id="QGTW01000001">
    <property type="protein sequence ID" value="PWW32330.1"/>
    <property type="molecule type" value="Genomic_DNA"/>
</dbReference>
<gene>
    <name evidence="1" type="ORF">DFO73_101594</name>
</gene>
<dbReference type="Proteomes" id="UP000247150">
    <property type="component" value="Unassembled WGS sequence"/>
</dbReference>
<protein>
    <submittedName>
        <fullName evidence="1">Spo0E like sporulation regulatory protein</fullName>
    </submittedName>
</protein>
<comment type="caution">
    <text evidence="1">The sequence shown here is derived from an EMBL/GenBank/DDBJ whole genome shotgun (WGS) entry which is preliminary data.</text>
</comment>
<dbReference type="Gene3D" id="4.10.280.10">
    <property type="entry name" value="Helix-loop-helix DNA-binding domain"/>
    <property type="match status" value="1"/>
</dbReference>
<dbReference type="InterPro" id="IPR018540">
    <property type="entry name" value="Spo0E-like"/>
</dbReference>
<name>A0A2V3A8D1_9BACI</name>
<dbReference type="GO" id="GO:0046983">
    <property type="term" value="F:protein dimerization activity"/>
    <property type="evidence" value="ECO:0007669"/>
    <property type="project" value="InterPro"/>
</dbReference>
<evidence type="ECO:0000313" key="1">
    <source>
        <dbReference type="EMBL" id="PWW32330.1"/>
    </source>
</evidence>
<dbReference type="SUPFAM" id="SSF140500">
    <property type="entry name" value="BAS1536-like"/>
    <property type="match status" value="1"/>
</dbReference>
<proteinExistence type="predicted"/>
<evidence type="ECO:0000313" key="2">
    <source>
        <dbReference type="Proteomes" id="UP000247150"/>
    </source>
</evidence>
<dbReference type="InterPro" id="IPR036638">
    <property type="entry name" value="HLH_DNA-bd_sf"/>
</dbReference>
<sequence>MDLLRKLIEEKRQLMITSAKIWGINSEKTIQYSQELDLLINIAQSLGVIHSPDKIQ</sequence>
<accession>A0A2V3A8D1</accession>
<dbReference type="RefSeq" id="WP_258309178.1">
    <property type="nucleotide sequence ID" value="NZ_QGTW01000001.1"/>
</dbReference>
<organism evidence="1 2">
    <name type="scientific">Cytobacillus oceanisediminis</name>
    <dbReference type="NCBI Taxonomy" id="665099"/>
    <lineage>
        <taxon>Bacteria</taxon>
        <taxon>Bacillati</taxon>
        <taxon>Bacillota</taxon>
        <taxon>Bacilli</taxon>
        <taxon>Bacillales</taxon>
        <taxon>Bacillaceae</taxon>
        <taxon>Cytobacillus</taxon>
    </lineage>
</organism>
<dbReference type="GO" id="GO:0043937">
    <property type="term" value="P:regulation of sporulation"/>
    <property type="evidence" value="ECO:0007669"/>
    <property type="project" value="InterPro"/>
</dbReference>
<dbReference type="InterPro" id="IPR037208">
    <property type="entry name" value="Spo0E-like_sf"/>
</dbReference>
<dbReference type="Pfam" id="PF09388">
    <property type="entry name" value="SpoOE-like"/>
    <property type="match status" value="1"/>
</dbReference>